<protein>
    <submittedName>
        <fullName evidence="3">Ycf66 family protein</fullName>
    </submittedName>
</protein>
<accession>A0A951QFU6</accession>
<feature type="transmembrane region" description="Helical" evidence="2">
    <location>
        <begin position="6"/>
        <end position="24"/>
    </location>
</feature>
<feature type="region of interest" description="Disordered" evidence="1">
    <location>
        <begin position="189"/>
        <end position="261"/>
    </location>
</feature>
<gene>
    <name evidence="3" type="ORF">KME15_25695</name>
</gene>
<dbReference type="Pfam" id="PF07444">
    <property type="entry name" value="Ycf66_N"/>
    <property type="match status" value="1"/>
</dbReference>
<sequence>MLAYILALAVGFGSLSLYLSAFLFPEIYRKYDLLWSGLGLFYALVLWICAGRITGSLLLGQMASVALLGGLGWQTLSLRFAQTPVEQRIQLQGDSLQDAVHRQFAQLQTAFKDGSWRIYTANILDRLPAQVADLARVFQGWIEALISTTLMGTTLTDTALKSEEPNNQNSSSEVLDAIQKGAVEESGIIDRPFSPVPQTNSAHSSATTEIAAEWDDLEPEVHPELETVDGNSWDFEMYQSLNQGAEPQAHPKASDERSDPR</sequence>
<evidence type="ECO:0000256" key="2">
    <source>
        <dbReference type="SAM" id="Phobius"/>
    </source>
</evidence>
<keyword evidence="2" id="KW-0812">Transmembrane</keyword>
<feature type="transmembrane region" description="Helical" evidence="2">
    <location>
        <begin position="33"/>
        <end position="53"/>
    </location>
</feature>
<comment type="caution">
    <text evidence="3">The sequence shown here is derived from an EMBL/GenBank/DDBJ whole genome shotgun (WGS) entry which is preliminary data.</text>
</comment>
<feature type="compositionally biased region" description="Polar residues" evidence="1">
    <location>
        <begin position="196"/>
        <end position="208"/>
    </location>
</feature>
<feature type="compositionally biased region" description="Basic and acidic residues" evidence="1">
    <location>
        <begin position="252"/>
        <end position="261"/>
    </location>
</feature>
<reference evidence="3" key="1">
    <citation type="submission" date="2021-05" db="EMBL/GenBank/DDBJ databases">
        <authorList>
            <person name="Pietrasiak N."/>
            <person name="Ward R."/>
            <person name="Stajich J.E."/>
            <person name="Kurbessoian T."/>
        </authorList>
    </citation>
    <scope>NUCLEOTIDE SEQUENCE</scope>
    <source>
        <strain evidence="3">UHER 2000/2452</strain>
    </source>
</reference>
<keyword evidence="2" id="KW-0472">Membrane</keyword>
<reference evidence="3" key="2">
    <citation type="journal article" date="2022" name="Microbiol. Resour. Announc.">
        <title>Metagenome Sequencing to Explore Phylogenomics of Terrestrial Cyanobacteria.</title>
        <authorList>
            <person name="Ward R.D."/>
            <person name="Stajich J.E."/>
            <person name="Johansen J.R."/>
            <person name="Huntemann M."/>
            <person name="Clum A."/>
            <person name="Foster B."/>
            <person name="Foster B."/>
            <person name="Roux S."/>
            <person name="Palaniappan K."/>
            <person name="Varghese N."/>
            <person name="Mukherjee S."/>
            <person name="Reddy T.B.K."/>
            <person name="Daum C."/>
            <person name="Copeland A."/>
            <person name="Chen I.A."/>
            <person name="Ivanova N.N."/>
            <person name="Kyrpides N.C."/>
            <person name="Shapiro N."/>
            <person name="Eloe-Fadrosh E.A."/>
            <person name="Pietrasiak N."/>
        </authorList>
    </citation>
    <scope>NUCLEOTIDE SEQUENCE</scope>
    <source>
        <strain evidence="3">UHER 2000/2452</strain>
    </source>
</reference>
<name>A0A951QFU6_9CYAN</name>
<dbReference type="AlphaFoldDB" id="A0A951QFU6"/>
<dbReference type="Proteomes" id="UP000757435">
    <property type="component" value="Unassembled WGS sequence"/>
</dbReference>
<evidence type="ECO:0000313" key="3">
    <source>
        <dbReference type="EMBL" id="MBW4662065.1"/>
    </source>
</evidence>
<dbReference type="InterPro" id="IPR010004">
    <property type="entry name" value="Uncharacterised_Ycf66"/>
</dbReference>
<organism evidence="3 4">
    <name type="scientific">Drouetiella hepatica Uher 2000/2452</name>
    <dbReference type="NCBI Taxonomy" id="904376"/>
    <lineage>
        <taxon>Bacteria</taxon>
        <taxon>Bacillati</taxon>
        <taxon>Cyanobacteriota</taxon>
        <taxon>Cyanophyceae</taxon>
        <taxon>Oculatellales</taxon>
        <taxon>Oculatellaceae</taxon>
        <taxon>Drouetiella</taxon>
    </lineage>
</organism>
<dbReference type="EMBL" id="JAHHHD010000055">
    <property type="protein sequence ID" value="MBW4662065.1"/>
    <property type="molecule type" value="Genomic_DNA"/>
</dbReference>
<evidence type="ECO:0000256" key="1">
    <source>
        <dbReference type="SAM" id="MobiDB-lite"/>
    </source>
</evidence>
<proteinExistence type="predicted"/>
<keyword evidence="2" id="KW-1133">Transmembrane helix</keyword>
<evidence type="ECO:0000313" key="4">
    <source>
        <dbReference type="Proteomes" id="UP000757435"/>
    </source>
</evidence>